<feature type="compositionally biased region" description="Acidic residues" evidence="3">
    <location>
        <begin position="778"/>
        <end position="795"/>
    </location>
</feature>
<evidence type="ECO:0000256" key="2">
    <source>
        <dbReference type="SAM" id="Coils"/>
    </source>
</evidence>
<accession>A0A077ZWD4</accession>
<dbReference type="GO" id="GO:0035556">
    <property type="term" value="P:intracellular signal transduction"/>
    <property type="evidence" value="ECO:0007669"/>
    <property type="project" value="InterPro"/>
</dbReference>
<dbReference type="InterPro" id="IPR001562">
    <property type="entry name" value="Znf_Btk_motif"/>
</dbReference>
<dbReference type="InParanoid" id="A0A077ZWD4"/>
<keyword evidence="2" id="KW-0175">Coiled coil</keyword>
<evidence type="ECO:0000256" key="1">
    <source>
        <dbReference type="PROSITE-ProRule" id="PRU00432"/>
    </source>
</evidence>
<feature type="compositionally biased region" description="Polar residues" evidence="3">
    <location>
        <begin position="888"/>
        <end position="911"/>
    </location>
</feature>
<feature type="region of interest" description="Disordered" evidence="3">
    <location>
        <begin position="741"/>
        <end position="795"/>
    </location>
</feature>
<organism evidence="4 5">
    <name type="scientific">Stylonychia lemnae</name>
    <name type="common">Ciliate</name>
    <dbReference type="NCBI Taxonomy" id="5949"/>
    <lineage>
        <taxon>Eukaryota</taxon>
        <taxon>Sar</taxon>
        <taxon>Alveolata</taxon>
        <taxon>Ciliophora</taxon>
        <taxon>Intramacronucleata</taxon>
        <taxon>Spirotrichea</taxon>
        <taxon>Stichotrichia</taxon>
        <taxon>Sporadotrichida</taxon>
        <taxon>Oxytrichidae</taxon>
        <taxon>Stylonychinae</taxon>
        <taxon>Stylonychia</taxon>
    </lineage>
</organism>
<feature type="compositionally biased region" description="Basic and acidic residues" evidence="3">
    <location>
        <begin position="960"/>
        <end position="978"/>
    </location>
</feature>
<feature type="region of interest" description="Disordered" evidence="3">
    <location>
        <begin position="937"/>
        <end position="1015"/>
    </location>
</feature>
<keyword evidence="1" id="KW-0479">Metal-binding</keyword>
<dbReference type="Proteomes" id="UP000039865">
    <property type="component" value="Unassembled WGS sequence"/>
</dbReference>
<dbReference type="AlphaFoldDB" id="A0A077ZWD4"/>
<reference evidence="4 5" key="1">
    <citation type="submission" date="2014-06" db="EMBL/GenBank/DDBJ databases">
        <authorList>
            <person name="Swart Estienne"/>
        </authorList>
    </citation>
    <scope>NUCLEOTIDE SEQUENCE [LARGE SCALE GENOMIC DNA]</scope>
    <source>
        <strain evidence="4 5">130c</strain>
    </source>
</reference>
<evidence type="ECO:0000313" key="4">
    <source>
        <dbReference type="EMBL" id="CDW73580.1"/>
    </source>
</evidence>
<keyword evidence="1" id="KW-0862">Zinc</keyword>
<feature type="compositionally biased region" description="Polar residues" evidence="3">
    <location>
        <begin position="22"/>
        <end position="32"/>
    </location>
</feature>
<dbReference type="EMBL" id="CCKQ01002487">
    <property type="protein sequence ID" value="CDW73580.1"/>
    <property type="molecule type" value="Genomic_DNA"/>
</dbReference>
<evidence type="ECO:0000256" key="3">
    <source>
        <dbReference type="SAM" id="MobiDB-lite"/>
    </source>
</evidence>
<dbReference type="PROSITE" id="PS51113">
    <property type="entry name" value="ZF_BTK"/>
    <property type="match status" value="1"/>
</dbReference>
<proteinExistence type="predicted"/>
<keyword evidence="5" id="KW-1185">Reference proteome</keyword>
<feature type="coiled-coil region" evidence="2">
    <location>
        <begin position="361"/>
        <end position="483"/>
    </location>
</feature>
<dbReference type="OrthoDB" id="313515at2759"/>
<protein>
    <submittedName>
        <fullName evidence="4">Ankyrin repeat domain containing protein</fullName>
    </submittedName>
</protein>
<sequence length="1015" mass="118353">MVPQKNNFVRDSVESFRHQSAKKSSNLNQTETIVPKHRGNGSRIKEQNTMNISQGVLDNNKKYQRLMSAEPSLKSRYMMKEQNSQNHQQVFFPEIKSTNYTLINDNNLSPTSQNKSPVNYDNGMGPTSLGLSNQSNFVPIMPKSAAQQISIEDISPELAAQIVKNFILPMFESDHKKYLKKKYNRTKTSGSQMNLRSKGVSGTSIGVKNSVYGELKLSEQLNEQLGELKQRFDGLQEKLEETFYQKELQQKELNELNSKYLKRGEILHSLQRKLKLMQQVLSESIQKCFQLITNGNALTSFAQISDYYRKYYADLLRDQLLMNDQQKYQLQEVTSSKQLNEVKYEIIEDQLKLLYNSVQCLADTKKQEDRYQGNLDRIQGQYNSLMSEKQDIFDNLRKTTSERDEAQLNLKEMTASRQILLKEKETFATSMKEKMNQMETDLKTKNEEIKRLIEELNKLEKFNKQLLMERDKMKQRFLKLKNRRFKIDQDSKICKKCGKEYNEKENYNWSCRTHQSDWGGEMWWCCGKTSKDDLGCKFSKHECKEDDEDDVDPDDKLQDQLRQLKNLRCLCCKDLGHKMDQCPRDPNLRTAQDKALIDKDLERIKMIKDYRKIFSDTMVLTTHFLKKCVKVPKFKQQQQLQQISEEIDSREMENTIQREIEEINKKKEILKQNPFKRGAMRFEDYNYNIYNNYILIDNEKGQQLQKQGYRNLPQGMEGGIVLTEQILEKSVNEQYLFQELNGGEPIDRKDTSGPKVTEEDMSPKINFEQKEDLPTIEGEQDDSQDEDDGEEDDDEEEYTIFYDKTEIESTKAFQQTDAFEGIRALKQEVVIQKQKNQREMMNFVDIMQHIPQPVNQKKPKSYRGSHTGDLVDDRSQQMIDADQILQNDFDQPGMSQSRQGTESNNNNLHSTQKIKKEESDMILNEIRQIIEEESQIGNNNPLEDSQKINLLGANKNSKTLVEESPKESSKSKKTDKTGKKQKRKSSAKTSDKGKDEGQQVKSISDKSTNKKKSKA</sequence>
<keyword evidence="1" id="KW-0863">Zinc-finger</keyword>
<name>A0A077ZWD4_STYLE</name>
<feature type="region of interest" description="Disordered" evidence="3">
    <location>
        <begin position="888"/>
        <end position="916"/>
    </location>
</feature>
<feature type="region of interest" description="Disordered" evidence="3">
    <location>
        <begin position="1"/>
        <end position="53"/>
    </location>
</feature>
<dbReference type="GO" id="GO:0008270">
    <property type="term" value="F:zinc ion binding"/>
    <property type="evidence" value="ECO:0007669"/>
    <property type="project" value="UniProtKB-KW"/>
</dbReference>
<gene>
    <name evidence="4" type="primary">Contig19397.g20564</name>
    <name evidence="4" type="ORF">STYLEM_2563</name>
</gene>
<feature type="compositionally biased region" description="Basic and acidic residues" evidence="3">
    <location>
        <begin position="745"/>
        <end position="773"/>
    </location>
</feature>
<feature type="compositionally biased region" description="Basic and acidic residues" evidence="3">
    <location>
        <begin position="989"/>
        <end position="1008"/>
    </location>
</feature>
<evidence type="ECO:0000313" key="5">
    <source>
        <dbReference type="Proteomes" id="UP000039865"/>
    </source>
</evidence>